<dbReference type="Pfam" id="PF05239">
    <property type="entry name" value="PRC"/>
    <property type="match status" value="1"/>
</dbReference>
<dbReference type="Proteomes" id="UP000195137">
    <property type="component" value="Unassembled WGS sequence"/>
</dbReference>
<dbReference type="EMBL" id="MRZU01000003">
    <property type="protein sequence ID" value="OUJ18728.1"/>
    <property type="molecule type" value="Genomic_DNA"/>
</dbReference>
<sequence>MELELTNLLNVDVYTRDGMFVGTTEDAILNIEDSKVEKLSVGNLNSYFEEQLDGANGILLPYRWVLASNDVMIVKPIPTKKKEEEEEETEEKKKDKNLFQ</sequence>
<dbReference type="OrthoDB" id="68960at2157"/>
<reference evidence="3 4" key="1">
    <citation type="submission" date="2016-12" db="EMBL/GenBank/DDBJ databases">
        <title>Discovery of methanogenic haloarchaea.</title>
        <authorList>
            <person name="Sorokin D.Y."/>
            <person name="Makarova K.S."/>
            <person name="Abbas B."/>
            <person name="Ferrer M."/>
            <person name="Golyshin P.N."/>
        </authorList>
    </citation>
    <scope>NUCLEOTIDE SEQUENCE [LARGE SCALE GENOMIC DNA]</scope>
    <source>
        <strain evidence="3">AMET1</strain>
    </source>
</reference>
<feature type="region of interest" description="Disordered" evidence="1">
    <location>
        <begin position="76"/>
        <end position="100"/>
    </location>
</feature>
<dbReference type="SUPFAM" id="SSF50346">
    <property type="entry name" value="PRC-barrel domain"/>
    <property type="match status" value="1"/>
</dbReference>
<dbReference type="PANTHER" id="PTHR38137:SF1">
    <property type="entry name" value="PRC-BARREL DOMAIN-CONTAINING PROTEIN"/>
    <property type="match status" value="1"/>
</dbReference>
<gene>
    <name evidence="3" type="ORF">AMET1_0378</name>
</gene>
<accession>A0A1Y3GBC2</accession>
<dbReference type="InterPro" id="IPR011033">
    <property type="entry name" value="PRC_barrel-like_sf"/>
</dbReference>
<evidence type="ECO:0000259" key="2">
    <source>
        <dbReference type="Pfam" id="PF05239"/>
    </source>
</evidence>
<protein>
    <submittedName>
        <fullName evidence="3">Protein implicated in RNA metabolism containing PRC-barrel domain</fullName>
    </submittedName>
</protein>
<evidence type="ECO:0000256" key="1">
    <source>
        <dbReference type="SAM" id="MobiDB-lite"/>
    </source>
</evidence>
<dbReference type="RefSeq" id="WP_086636792.1">
    <property type="nucleotide sequence ID" value="NZ_MRZU01000003.1"/>
</dbReference>
<keyword evidence="4" id="KW-1185">Reference proteome</keyword>
<proteinExistence type="predicted"/>
<name>A0A1Y3GBC2_9EURY</name>
<evidence type="ECO:0000313" key="3">
    <source>
        <dbReference type="EMBL" id="OUJ18728.1"/>
    </source>
</evidence>
<organism evidence="3 4">
    <name type="scientific">Methanonatronarchaeum thermophilum</name>
    <dbReference type="NCBI Taxonomy" id="1927129"/>
    <lineage>
        <taxon>Archaea</taxon>
        <taxon>Methanobacteriati</taxon>
        <taxon>Methanobacteriota</taxon>
        <taxon>Methanonatronarchaeia</taxon>
        <taxon>Methanonatronarchaeales</taxon>
        <taxon>Methanonatronarchaeaceae</taxon>
        <taxon>Methanonatronarchaeum</taxon>
    </lineage>
</organism>
<evidence type="ECO:0000313" key="4">
    <source>
        <dbReference type="Proteomes" id="UP000195137"/>
    </source>
</evidence>
<dbReference type="AlphaFoldDB" id="A0A1Y3GBC2"/>
<dbReference type="InterPro" id="IPR027275">
    <property type="entry name" value="PRC-brl_dom"/>
</dbReference>
<dbReference type="Gene3D" id="2.30.30.240">
    <property type="entry name" value="PRC-barrel domain"/>
    <property type="match status" value="1"/>
</dbReference>
<dbReference type="PANTHER" id="PTHR38137">
    <property type="entry name" value="PRC-BARREL DOMAIN PROTEIN"/>
    <property type="match status" value="1"/>
</dbReference>
<feature type="domain" description="PRC-barrel" evidence="2">
    <location>
        <begin position="2"/>
        <end position="78"/>
    </location>
</feature>
<feature type="compositionally biased region" description="Basic and acidic residues" evidence="1">
    <location>
        <begin position="90"/>
        <end position="100"/>
    </location>
</feature>
<comment type="caution">
    <text evidence="3">The sequence shown here is derived from an EMBL/GenBank/DDBJ whole genome shotgun (WGS) entry which is preliminary data.</text>
</comment>